<dbReference type="Pfam" id="PF04115">
    <property type="entry name" value="Ureidogly_lyase"/>
    <property type="match status" value="1"/>
</dbReference>
<dbReference type="AlphaFoldDB" id="A0A953T4P0"/>
<dbReference type="CDD" id="cd20298">
    <property type="entry name" value="cupin_UAH"/>
    <property type="match status" value="1"/>
</dbReference>
<sequence length="173" mass="18474">MLSPMSSRTLLVQPLTQQAFAPYGDVLGGEVASGLFINGGTSEKIALGDPALTGQDGEPSLNLYRARANPLPFTAVELERHCIGSQSFIPLAGVPFVVIVALGDPSTDGKTPLESSIAAFWIDGSCGVTFKPATWHHPLLSQRDGDYVVLERRGSLVDCEIQSLKQPVEVRRA</sequence>
<dbReference type="GO" id="GO:0006144">
    <property type="term" value="P:purine nucleobase metabolic process"/>
    <property type="evidence" value="ECO:0007669"/>
    <property type="project" value="UniProtKB-KW"/>
</dbReference>
<organism evidence="5 6">
    <name type="scientific">Zwartia hollandica</name>
    <dbReference type="NCBI Taxonomy" id="324606"/>
    <lineage>
        <taxon>Bacteria</taxon>
        <taxon>Pseudomonadati</taxon>
        <taxon>Pseudomonadota</taxon>
        <taxon>Betaproteobacteria</taxon>
        <taxon>Burkholderiales</taxon>
        <taxon>Alcaligenaceae</taxon>
        <taxon>Zwartia</taxon>
    </lineage>
</organism>
<keyword evidence="6" id="KW-1185">Reference proteome</keyword>
<comment type="subunit">
    <text evidence="1">Homodimer.</text>
</comment>
<dbReference type="InterPro" id="IPR007247">
    <property type="entry name" value="Ureidogly_lyase"/>
</dbReference>
<dbReference type="InterPro" id="IPR047233">
    <property type="entry name" value="UAH_cupin"/>
</dbReference>
<accession>A0A953T4P0</accession>
<dbReference type="GO" id="GO:0004848">
    <property type="term" value="F:ureidoglycolate hydrolase activity"/>
    <property type="evidence" value="ECO:0007669"/>
    <property type="project" value="InterPro"/>
</dbReference>
<comment type="catalytic activity">
    <reaction evidence="4">
        <text>(S)-ureidoglycolate = urea + glyoxylate</text>
        <dbReference type="Rhea" id="RHEA:11304"/>
        <dbReference type="ChEBI" id="CHEBI:16199"/>
        <dbReference type="ChEBI" id="CHEBI:36655"/>
        <dbReference type="ChEBI" id="CHEBI:57296"/>
        <dbReference type="EC" id="4.3.2.3"/>
    </reaction>
</comment>
<dbReference type="PANTHER" id="PTHR21221">
    <property type="entry name" value="UREIDOGLYCOLATE HYDROLASE"/>
    <property type="match status" value="1"/>
</dbReference>
<reference evidence="5" key="1">
    <citation type="submission" date="2021-07" db="EMBL/GenBank/DDBJ databases">
        <title>New genus and species of the family Alcaligenaceae.</title>
        <authorList>
            <person name="Hahn M.W."/>
        </authorList>
    </citation>
    <scope>NUCLEOTIDE SEQUENCE</scope>
    <source>
        <strain evidence="5">LF4-65</strain>
    </source>
</reference>
<evidence type="ECO:0000313" key="6">
    <source>
        <dbReference type="Proteomes" id="UP000739565"/>
    </source>
</evidence>
<comment type="caution">
    <text evidence="5">The sequence shown here is derived from an EMBL/GenBank/DDBJ whole genome shotgun (WGS) entry which is preliminary data.</text>
</comment>
<evidence type="ECO:0000256" key="4">
    <source>
        <dbReference type="ARBA" id="ARBA00047684"/>
    </source>
</evidence>
<dbReference type="PANTHER" id="PTHR21221:SF1">
    <property type="entry name" value="UREIDOGLYCOLATE LYASE"/>
    <property type="match status" value="1"/>
</dbReference>
<keyword evidence="3 5" id="KW-0456">Lyase</keyword>
<dbReference type="InterPro" id="IPR011051">
    <property type="entry name" value="RmlC_Cupin_sf"/>
</dbReference>
<keyword evidence="2" id="KW-0659">Purine metabolism</keyword>
<name>A0A953T4P0_9BURK</name>
<evidence type="ECO:0000313" key="5">
    <source>
        <dbReference type="EMBL" id="MBZ1350047.1"/>
    </source>
</evidence>
<dbReference type="GO" id="GO:0000256">
    <property type="term" value="P:allantoin catabolic process"/>
    <property type="evidence" value="ECO:0007669"/>
    <property type="project" value="InterPro"/>
</dbReference>
<dbReference type="GO" id="GO:0050385">
    <property type="term" value="F:ureidoglycolate lyase activity"/>
    <property type="evidence" value="ECO:0007669"/>
    <property type="project" value="UniProtKB-EC"/>
</dbReference>
<dbReference type="EMBL" id="JAHXRI010000006">
    <property type="protein sequence ID" value="MBZ1350047.1"/>
    <property type="molecule type" value="Genomic_DNA"/>
</dbReference>
<evidence type="ECO:0000256" key="1">
    <source>
        <dbReference type="ARBA" id="ARBA00011738"/>
    </source>
</evidence>
<dbReference type="PIRSF" id="PIRSF017306">
    <property type="entry name" value="Ureidogly_hydro"/>
    <property type="match status" value="1"/>
</dbReference>
<dbReference type="Gene3D" id="2.60.120.480">
    <property type="entry name" value="Ureidoglycolate hydrolase"/>
    <property type="match status" value="1"/>
</dbReference>
<evidence type="ECO:0000256" key="2">
    <source>
        <dbReference type="ARBA" id="ARBA00022631"/>
    </source>
</evidence>
<dbReference type="Proteomes" id="UP000739565">
    <property type="component" value="Unassembled WGS sequence"/>
</dbReference>
<gene>
    <name evidence="5" type="ORF">KZZ10_05270</name>
</gene>
<dbReference type="InterPro" id="IPR024060">
    <property type="entry name" value="Ureidoglycolate_lyase_dom_sf"/>
</dbReference>
<proteinExistence type="predicted"/>
<protein>
    <submittedName>
        <fullName evidence="5">Ureidoglycolate lyase</fullName>
    </submittedName>
</protein>
<evidence type="ECO:0000256" key="3">
    <source>
        <dbReference type="ARBA" id="ARBA00023239"/>
    </source>
</evidence>
<dbReference type="SUPFAM" id="SSF51182">
    <property type="entry name" value="RmlC-like cupins"/>
    <property type="match status" value="1"/>
</dbReference>